<name>X6MTI9_RETFI</name>
<reference evidence="2 3" key="1">
    <citation type="journal article" date="2013" name="Curr. Biol.">
        <title>The Genome of the Foraminiferan Reticulomyxa filosa.</title>
        <authorList>
            <person name="Glockner G."/>
            <person name="Hulsmann N."/>
            <person name="Schleicher M."/>
            <person name="Noegel A.A."/>
            <person name="Eichinger L."/>
            <person name="Gallinger C."/>
            <person name="Pawlowski J."/>
            <person name="Sierra R."/>
            <person name="Euteneuer U."/>
            <person name="Pillet L."/>
            <person name="Moustafa A."/>
            <person name="Platzer M."/>
            <person name="Groth M."/>
            <person name="Szafranski K."/>
            <person name="Schliwa M."/>
        </authorList>
    </citation>
    <scope>NUCLEOTIDE SEQUENCE [LARGE SCALE GENOMIC DNA]</scope>
</reference>
<feature type="region of interest" description="Disordered" evidence="1">
    <location>
        <begin position="25"/>
        <end position="99"/>
    </location>
</feature>
<sequence>MSGMPPMKYSGGMNGPHYRMIGNGGGGSGKIGSIGGSGGGGGGGGGGSSNGGNGGGGQGKMSAYGFSHNGDPSQMHIANSGNSNSPPPLISSAPSPDHSLPEKVRMLQKYQYPSKLEKIIITTTANSANKPNNGKGEPFYRVYLGQFEALVFGKMSYETLTDIGTRVVLSTSSKNTKNINAFTLNDGDYVGTVDNTTAMIFASFIANENERETGHSTQYAGKK</sequence>
<organism evidence="2 3">
    <name type="scientific">Reticulomyxa filosa</name>
    <dbReference type="NCBI Taxonomy" id="46433"/>
    <lineage>
        <taxon>Eukaryota</taxon>
        <taxon>Sar</taxon>
        <taxon>Rhizaria</taxon>
        <taxon>Retaria</taxon>
        <taxon>Foraminifera</taxon>
        <taxon>Monothalamids</taxon>
        <taxon>Reticulomyxidae</taxon>
        <taxon>Reticulomyxa</taxon>
    </lineage>
</organism>
<evidence type="ECO:0000256" key="1">
    <source>
        <dbReference type="SAM" id="MobiDB-lite"/>
    </source>
</evidence>
<gene>
    <name evidence="2" type="ORF">RFI_20161</name>
</gene>
<accession>X6MTI9</accession>
<dbReference type="EMBL" id="ASPP01017154">
    <property type="protein sequence ID" value="ETO17169.1"/>
    <property type="molecule type" value="Genomic_DNA"/>
</dbReference>
<dbReference type="AlphaFoldDB" id="X6MTI9"/>
<dbReference type="Proteomes" id="UP000023152">
    <property type="component" value="Unassembled WGS sequence"/>
</dbReference>
<keyword evidence="3" id="KW-1185">Reference proteome</keyword>
<proteinExistence type="predicted"/>
<evidence type="ECO:0000313" key="3">
    <source>
        <dbReference type="Proteomes" id="UP000023152"/>
    </source>
</evidence>
<comment type="caution">
    <text evidence="2">The sequence shown here is derived from an EMBL/GenBank/DDBJ whole genome shotgun (WGS) entry which is preliminary data.</text>
</comment>
<evidence type="ECO:0000313" key="2">
    <source>
        <dbReference type="EMBL" id="ETO17169.1"/>
    </source>
</evidence>
<feature type="compositionally biased region" description="Gly residues" evidence="1">
    <location>
        <begin position="25"/>
        <end position="59"/>
    </location>
</feature>
<protein>
    <submittedName>
        <fullName evidence="2">Uncharacterized protein</fullName>
    </submittedName>
</protein>
<feature type="compositionally biased region" description="Low complexity" evidence="1">
    <location>
        <begin position="79"/>
        <end position="96"/>
    </location>
</feature>
<feature type="non-terminal residue" evidence="2">
    <location>
        <position position="223"/>
    </location>
</feature>